<name>A0AB39JC51_9VIRU</name>
<dbReference type="GO" id="GO:0032259">
    <property type="term" value="P:methylation"/>
    <property type="evidence" value="ECO:0007669"/>
    <property type="project" value="UniProtKB-KW"/>
</dbReference>
<dbReference type="InterPro" id="IPR036514">
    <property type="entry name" value="SGNH_hydro_sf"/>
</dbReference>
<gene>
    <name evidence="1" type="ORF">FloV-SA2_00141</name>
</gene>
<dbReference type="Gene3D" id="3.40.50.1110">
    <property type="entry name" value="SGNH hydrolase"/>
    <property type="match status" value="1"/>
</dbReference>
<keyword evidence="1" id="KW-0489">Methyltransferase</keyword>
<protein>
    <submittedName>
        <fullName evidence="1">Methyltransferase Domain-Containing Protein</fullName>
    </submittedName>
</protein>
<proteinExistence type="predicted"/>
<organism evidence="1">
    <name type="scientific">Florenciella sp. virus SA2</name>
    <dbReference type="NCBI Taxonomy" id="3240092"/>
    <lineage>
        <taxon>Viruses</taxon>
    </lineage>
</organism>
<keyword evidence="1" id="KW-0808">Transferase</keyword>
<accession>A0AB39JC51</accession>
<evidence type="ECO:0000313" key="1">
    <source>
        <dbReference type="EMBL" id="XDO01960.1"/>
    </source>
</evidence>
<sequence length="201" mass="23397">MSIHTFGDSHASNIHSGWKHCDNIKAHHLGPVLCYSFGKEILNRCNIKTFDIKENDSVVFCFGEIDCRCHVHKHITNVKSYKMIIDELVNNYIHAIEINLENCKVKLKNICIYNVVPPVQKCNTPENQDFPYLGSDEERKSYVLYFNKCLKEKCKENNWIFFDVYDSYCDNNGYLSKKLSDGNVHIANGIFVKKFIIDYLL</sequence>
<dbReference type="SUPFAM" id="SSF52266">
    <property type="entry name" value="SGNH hydrolase"/>
    <property type="match status" value="1"/>
</dbReference>
<dbReference type="EMBL" id="PP542043">
    <property type="protein sequence ID" value="XDO01960.1"/>
    <property type="molecule type" value="Genomic_DNA"/>
</dbReference>
<reference evidence="1" key="1">
    <citation type="submission" date="2024-03" db="EMBL/GenBank/DDBJ databases">
        <title>Eukaryotic viruses encode the ribosomal protein eL40.</title>
        <authorList>
            <person name="Thomy J."/>
            <person name="Schvarcz C.R."/>
            <person name="McBeain K.A."/>
            <person name="Edwards K.F."/>
            <person name="Steward G.F."/>
        </authorList>
    </citation>
    <scope>NUCLEOTIDE SEQUENCE</scope>
    <source>
        <strain evidence="1">FloV-SA2</strain>
    </source>
</reference>
<dbReference type="GO" id="GO:0008168">
    <property type="term" value="F:methyltransferase activity"/>
    <property type="evidence" value="ECO:0007669"/>
    <property type="project" value="UniProtKB-KW"/>
</dbReference>